<evidence type="ECO:0000256" key="2">
    <source>
        <dbReference type="ARBA" id="ARBA00022730"/>
    </source>
</evidence>
<dbReference type="NCBIfam" id="NF004123">
    <property type="entry name" value="PRK05610.1"/>
    <property type="match status" value="1"/>
</dbReference>
<dbReference type="GO" id="GO:0006412">
    <property type="term" value="P:translation"/>
    <property type="evidence" value="ECO:0007669"/>
    <property type="project" value="UniProtKB-UniRule"/>
</dbReference>
<dbReference type="Pfam" id="PF00366">
    <property type="entry name" value="Ribosomal_S17"/>
    <property type="match status" value="1"/>
</dbReference>
<dbReference type="NCBIfam" id="TIGR03635">
    <property type="entry name" value="uS17_bact"/>
    <property type="match status" value="1"/>
</dbReference>
<evidence type="ECO:0000256" key="6">
    <source>
        <dbReference type="HAMAP-Rule" id="MF_01345"/>
    </source>
</evidence>
<evidence type="ECO:0000256" key="5">
    <source>
        <dbReference type="ARBA" id="ARBA00023274"/>
    </source>
</evidence>
<dbReference type="PRINTS" id="PR00973">
    <property type="entry name" value="RIBOSOMALS17"/>
</dbReference>
<keyword evidence="3 6" id="KW-0694">RNA-binding</keyword>
<comment type="subunit">
    <text evidence="6">Part of the 30S ribosomal subunit.</text>
</comment>
<dbReference type="AlphaFoldDB" id="A0A1Y4DCM1"/>
<dbReference type="PANTHER" id="PTHR10744:SF1">
    <property type="entry name" value="SMALL RIBOSOMAL SUBUNIT PROTEIN US17M"/>
    <property type="match status" value="1"/>
</dbReference>
<gene>
    <name evidence="6" type="primary">rpsQ</name>
    <name evidence="7" type="ORF">B5F75_06930</name>
</gene>
<sequence length="89" mass="10224">MENQESRAKRKVLTGVVVSDKMNKTRTVTVERLVHDERYGKTLKRAAKFHAHDEANESKIGDKVEIMSCRPVSKTTKWRVSKIVEKARA</sequence>
<protein>
    <recommendedName>
        <fullName evidence="6">Small ribosomal subunit protein uS17</fullName>
    </recommendedName>
</protein>
<dbReference type="Gene3D" id="2.40.50.140">
    <property type="entry name" value="Nucleic acid-binding proteins"/>
    <property type="match status" value="1"/>
</dbReference>
<comment type="function">
    <text evidence="6">One of the primary rRNA binding proteins, it binds specifically to the 5'-end of 16S ribosomal RNA.</text>
</comment>
<proteinExistence type="inferred from homology"/>
<dbReference type="InterPro" id="IPR000266">
    <property type="entry name" value="Ribosomal_uS17"/>
</dbReference>
<dbReference type="Proteomes" id="UP000196368">
    <property type="component" value="Unassembled WGS sequence"/>
</dbReference>
<accession>A0A1Y4DCM1</accession>
<dbReference type="OrthoDB" id="9811714at2"/>
<dbReference type="EMBL" id="NFJD01000004">
    <property type="protein sequence ID" value="OUO56342.1"/>
    <property type="molecule type" value="Genomic_DNA"/>
</dbReference>
<evidence type="ECO:0000256" key="3">
    <source>
        <dbReference type="ARBA" id="ARBA00022884"/>
    </source>
</evidence>
<name>A0A1Y4DCM1_9BACT</name>
<keyword evidence="8" id="KW-1185">Reference proteome</keyword>
<evidence type="ECO:0000313" key="8">
    <source>
        <dbReference type="Proteomes" id="UP000196368"/>
    </source>
</evidence>
<evidence type="ECO:0000256" key="1">
    <source>
        <dbReference type="ARBA" id="ARBA00010254"/>
    </source>
</evidence>
<dbReference type="CDD" id="cd00364">
    <property type="entry name" value="Ribosomal_uS17"/>
    <property type="match status" value="1"/>
</dbReference>
<dbReference type="HAMAP" id="MF_01345_B">
    <property type="entry name" value="Ribosomal_uS17_B"/>
    <property type="match status" value="1"/>
</dbReference>
<organism evidence="7 8">
    <name type="scientific">Candidatus Avelusimicrobium gallicola</name>
    <dbReference type="NCBI Taxonomy" id="2562704"/>
    <lineage>
        <taxon>Bacteria</taxon>
        <taxon>Pseudomonadati</taxon>
        <taxon>Elusimicrobiota</taxon>
        <taxon>Elusimicrobia</taxon>
        <taxon>Elusimicrobiales</taxon>
        <taxon>Elusimicrobiaceae</taxon>
        <taxon>Candidatus Avelusimicrobium</taxon>
    </lineage>
</organism>
<evidence type="ECO:0000313" key="7">
    <source>
        <dbReference type="EMBL" id="OUO56342.1"/>
    </source>
</evidence>
<dbReference type="GO" id="GO:0019843">
    <property type="term" value="F:rRNA binding"/>
    <property type="evidence" value="ECO:0007669"/>
    <property type="project" value="UniProtKB-UniRule"/>
</dbReference>
<dbReference type="PANTHER" id="PTHR10744">
    <property type="entry name" value="40S RIBOSOMAL PROTEIN S11 FAMILY MEMBER"/>
    <property type="match status" value="1"/>
</dbReference>
<comment type="similarity">
    <text evidence="1 6">Belongs to the universal ribosomal protein uS17 family.</text>
</comment>
<dbReference type="InterPro" id="IPR012340">
    <property type="entry name" value="NA-bd_OB-fold"/>
</dbReference>
<dbReference type="RefSeq" id="WP_087289322.1">
    <property type="nucleotide sequence ID" value="NZ_NFJD01000004.1"/>
</dbReference>
<evidence type="ECO:0000256" key="4">
    <source>
        <dbReference type="ARBA" id="ARBA00022980"/>
    </source>
</evidence>
<dbReference type="SUPFAM" id="SSF50249">
    <property type="entry name" value="Nucleic acid-binding proteins"/>
    <property type="match status" value="1"/>
</dbReference>
<keyword evidence="2 6" id="KW-0699">rRNA-binding</keyword>
<dbReference type="GO" id="GO:0003735">
    <property type="term" value="F:structural constituent of ribosome"/>
    <property type="evidence" value="ECO:0007669"/>
    <property type="project" value="UniProtKB-UniRule"/>
</dbReference>
<keyword evidence="5 6" id="KW-0687">Ribonucleoprotein</keyword>
<dbReference type="GO" id="GO:0022627">
    <property type="term" value="C:cytosolic small ribosomal subunit"/>
    <property type="evidence" value="ECO:0007669"/>
    <property type="project" value="UniProtKB-UniRule"/>
</dbReference>
<reference evidence="8" key="1">
    <citation type="submission" date="2017-04" db="EMBL/GenBank/DDBJ databases">
        <title>Function of individual gut microbiota members based on whole genome sequencing of pure cultures obtained from chicken caecum.</title>
        <authorList>
            <person name="Medvecky M."/>
            <person name="Cejkova D."/>
            <person name="Polansky O."/>
            <person name="Karasova D."/>
            <person name="Kubasova T."/>
            <person name="Cizek A."/>
            <person name="Rychlik I."/>
        </authorList>
    </citation>
    <scope>NUCLEOTIDE SEQUENCE [LARGE SCALE GENOMIC DNA]</scope>
    <source>
        <strain evidence="8">An273</strain>
    </source>
</reference>
<dbReference type="InterPro" id="IPR019984">
    <property type="entry name" value="Ribosomal_uS17_bact/chlr"/>
</dbReference>
<keyword evidence="4 6" id="KW-0689">Ribosomal protein</keyword>
<comment type="caution">
    <text evidence="7">The sequence shown here is derived from an EMBL/GenBank/DDBJ whole genome shotgun (WGS) entry which is preliminary data.</text>
</comment>